<accession>A0AAV0F2R1</accession>
<dbReference type="EMBL" id="CAMAPF010000956">
    <property type="protein sequence ID" value="CAH9129654.1"/>
    <property type="molecule type" value="Genomic_DNA"/>
</dbReference>
<proteinExistence type="predicted"/>
<feature type="compositionally biased region" description="Basic and acidic residues" evidence="1">
    <location>
        <begin position="264"/>
        <end position="279"/>
    </location>
</feature>
<comment type="caution">
    <text evidence="4">The sequence shown here is derived from an EMBL/GenBank/DDBJ whole genome shotgun (WGS) entry which is preliminary data.</text>
</comment>
<dbReference type="InterPro" id="IPR027267">
    <property type="entry name" value="AH/BAR_dom_sf"/>
</dbReference>
<dbReference type="SUPFAM" id="SSF103657">
    <property type="entry name" value="BAR/IMD domain-like"/>
    <property type="match status" value="1"/>
</dbReference>
<dbReference type="Gene3D" id="1.20.1270.60">
    <property type="entry name" value="Arfaptin homology (AH) domain/BAR domain"/>
    <property type="match status" value="1"/>
</dbReference>
<reference evidence="4" key="1">
    <citation type="submission" date="2022-07" db="EMBL/GenBank/DDBJ databases">
        <authorList>
            <person name="Macas J."/>
            <person name="Novak P."/>
            <person name="Neumann P."/>
        </authorList>
    </citation>
    <scope>NUCLEOTIDE SEQUENCE</scope>
</reference>
<evidence type="ECO:0000313" key="4">
    <source>
        <dbReference type="EMBL" id="CAH9129654.1"/>
    </source>
</evidence>
<dbReference type="EMBL" id="CAMAPF010000004">
    <property type="protein sequence ID" value="CAH9051955.1"/>
    <property type="molecule type" value="Genomic_DNA"/>
</dbReference>
<dbReference type="PANTHER" id="PTHR34119">
    <property type="entry name" value="HYDROXYPROLINE-RICH GLYCOPROTEIN-LIKE"/>
    <property type="match status" value="1"/>
</dbReference>
<dbReference type="Pfam" id="PF03114">
    <property type="entry name" value="BAR"/>
    <property type="match status" value="1"/>
</dbReference>
<dbReference type="Proteomes" id="UP001152523">
    <property type="component" value="Unassembled WGS sequence"/>
</dbReference>
<protein>
    <recommendedName>
        <fullName evidence="2">BAR domain-containing protein</fullName>
    </recommendedName>
</protein>
<evidence type="ECO:0000259" key="2">
    <source>
        <dbReference type="Pfam" id="PF03114"/>
    </source>
</evidence>
<name>A0AAV0F2R1_9ASTE</name>
<dbReference type="GO" id="GO:0005737">
    <property type="term" value="C:cytoplasm"/>
    <property type="evidence" value="ECO:0007669"/>
    <property type="project" value="InterPro"/>
</dbReference>
<gene>
    <name evidence="4" type="ORF">CEPIT_LOCUS30018</name>
    <name evidence="3" type="ORF">CEPIT_LOCUS305</name>
</gene>
<feature type="domain" description="BAR" evidence="2">
    <location>
        <begin position="56"/>
        <end position="228"/>
    </location>
</feature>
<feature type="compositionally biased region" description="Basic and acidic residues" evidence="1">
    <location>
        <begin position="403"/>
        <end position="413"/>
    </location>
</feature>
<dbReference type="CDD" id="cd07307">
    <property type="entry name" value="BAR"/>
    <property type="match status" value="1"/>
</dbReference>
<evidence type="ECO:0000256" key="1">
    <source>
        <dbReference type="SAM" id="MobiDB-lite"/>
    </source>
</evidence>
<feature type="compositionally biased region" description="Acidic residues" evidence="1">
    <location>
        <begin position="247"/>
        <end position="263"/>
    </location>
</feature>
<organism evidence="4 5">
    <name type="scientific">Cuscuta epithymum</name>
    <dbReference type="NCBI Taxonomy" id="186058"/>
    <lineage>
        <taxon>Eukaryota</taxon>
        <taxon>Viridiplantae</taxon>
        <taxon>Streptophyta</taxon>
        <taxon>Embryophyta</taxon>
        <taxon>Tracheophyta</taxon>
        <taxon>Spermatophyta</taxon>
        <taxon>Magnoliopsida</taxon>
        <taxon>eudicotyledons</taxon>
        <taxon>Gunneridae</taxon>
        <taxon>Pentapetalae</taxon>
        <taxon>asterids</taxon>
        <taxon>lamiids</taxon>
        <taxon>Solanales</taxon>
        <taxon>Convolvulaceae</taxon>
        <taxon>Cuscuteae</taxon>
        <taxon>Cuscuta</taxon>
        <taxon>Cuscuta subgen. Cuscuta</taxon>
    </lineage>
</organism>
<evidence type="ECO:0000313" key="3">
    <source>
        <dbReference type="EMBL" id="CAH9051955.1"/>
    </source>
</evidence>
<keyword evidence="5" id="KW-1185">Reference proteome</keyword>
<dbReference type="InterPro" id="IPR004148">
    <property type="entry name" value="BAR_dom"/>
</dbReference>
<feature type="compositionally biased region" description="Polar residues" evidence="1">
    <location>
        <begin position="551"/>
        <end position="564"/>
    </location>
</feature>
<sequence>MKTSLKTLRGLAALKHERRERKIRSLTQEDELAQATQDMVDMRDCYDRLLSAAAATVNSVYEFSESLREMGDCLLEKTSLSDDEETGKALLKLGKVQFQLQKLVDTYRSHINQTITVPSESLLSELHIVEDMKRQCDEKREIYDQLIQKHTEKGGKLRGAKGEHFSSQQLKAAYDEYDEGANVFVFRMKSLRQGQSRSLLTQAARHHAAQISLFRKALKCLEEVEPHVKSVTEQQHIDYHFSGLEDDIKDDDAVNDGDDDVDDHESNGESESHDGELSFDRVQGELEYVSTNPMELDNTDVTFPHVARSELAKETIEIGRKSFGLRRETHVISQSAPLLAESKLERSLQKGASPSYKIYSYVLPTPVETNKVRFSNFEAPSQPRRTSLESRDTLYHSSPLDQNKYEKARRSEKFSASGPFVSSLSASDAKKAKRQAFSGPLTGKPWPNNPRVSTSGPIGPKGYPPQFSAPLLRPLPHPSTPKLGLQASPPRLSSPKISELHELPRPPPSSSTSTRPLPHEVAHSGPLPSRVSPPVASTLPMPPLDLHRSYSIPSTSQIGTSSVPKASKDYNLTPITLSSSVEHPPSPET</sequence>
<feature type="region of interest" description="Disordered" evidence="1">
    <location>
        <begin position="378"/>
        <end position="589"/>
    </location>
</feature>
<dbReference type="InterPro" id="IPR037488">
    <property type="entry name" value="At2g33490-like"/>
</dbReference>
<feature type="region of interest" description="Disordered" evidence="1">
    <location>
        <begin position="247"/>
        <end position="279"/>
    </location>
</feature>
<dbReference type="AlphaFoldDB" id="A0AAV0F2R1"/>
<dbReference type="PANTHER" id="PTHR34119:SF1">
    <property type="entry name" value="OS04G0394700 PROTEIN"/>
    <property type="match status" value="1"/>
</dbReference>
<evidence type="ECO:0000313" key="5">
    <source>
        <dbReference type="Proteomes" id="UP001152523"/>
    </source>
</evidence>